<reference evidence="12" key="1">
    <citation type="submission" date="2020-02" db="EMBL/GenBank/DDBJ databases">
        <title>Streptomyces sp. ASO4wet.</title>
        <authorList>
            <person name="Risdian C."/>
            <person name="Landwehr W."/>
            <person name="Schupp P."/>
            <person name="Wink J."/>
        </authorList>
    </citation>
    <scope>NUCLEOTIDE SEQUENCE [LARGE SCALE GENOMIC DNA]</scope>
    <source>
        <strain evidence="12">ASO4wet</strain>
    </source>
</reference>
<dbReference type="RefSeq" id="WP_197351083.1">
    <property type="nucleotide sequence ID" value="NZ_CP048882.1"/>
</dbReference>
<dbReference type="InterPro" id="IPR010998">
    <property type="entry name" value="Integrase_recombinase_N"/>
</dbReference>
<keyword evidence="4" id="KW-0804">Transcription</keyword>
<dbReference type="AlphaFoldDB" id="A0A7T1T6K3"/>
<proteinExistence type="predicted"/>
<gene>
    <name evidence="11" type="ORF">G4Z16_13870</name>
</gene>
<dbReference type="PANTHER" id="PTHR30349:SF91">
    <property type="entry name" value="INTA PROTEIN"/>
    <property type="match status" value="1"/>
</dbReference>
<dbReference type="InterPro" id="IPR002104">
    <property type="entry name" value="Integrase_catalytic"/>
</dbReference>
<evidence type="ECO:0000256" key="1">
    <source>
        <dbReference type="ARBA" id="ARBA00022908"/>
    </source>
</evidence>
<evidence type="ECO:0000256" key="2">
    <source>
        <dbReference type="ARBA" id="ARBA00023015"/>
    </source>
</evidence>
<dbReference type="Proteomes" id="UP000595046">
    <property type="component" value="Chromosome"/>
</dbReference>
<dbReference type="EMBL" id="CP048882">
    <property type="protein sequence ID" value="QPP07293.1"/>
    <property type="molecule type" value="Genomic_DNA"/>
</dbReference>
<dbReference type="InterPro" id="IPR044068">
    <property type="entry name" value="CB"/>
</dbReference>
<evidence type="ECO:0000313" key="12">
    <source>
        <dbReference type="Proteomes" id="UP000595046"/>
    </source>
</evidence>
<dbReference type="InterPro" id="IPR050090">
    <property type="entry name" value="Tyrosine_recombinase_XerCD"/>
</dbReference>
<dbReference type="CDD" id="cd01189">
    <property type="entry name" value="INT_ICEBs1_C_like"/>
    <property type="match status" value="1"/>
</dbReference>
<feature type="domain" description="Tyr recombinase" evidence="9">
    <location>
        <begin position="207"/>
        <end position="416"/>
    </location>
</feature>
<keyword evidence="12" id="KW-1185">Reference proteome</keyword>
<dbReference type="PROSITE" id="PS51032">
    <property type="entry name" value="AP2_ERF"/>
    <property type="match status" value="1"/>
</dbReference>
<keyword evidence="1" id="KW-0229">DNA integration</keyword>
<organism evidence="11 12">
    <name type="scientific">Streptomyces bathyalis</name>
    <dbReference type="NCBI Taxonomy" id="2710756"/>
    <lineage>
        <taxon>Bacteria</taxon>
        <taxon>Bacillati</taxon>
        <taxon>Actinomycetota</taxon>
        <taxon>Actinomycetes</taxon>
        <taxon>Kitasatosporales</taxon>
        <taxon>Streptomycetaceae</taxon>
        <taxon>Streptomyces</taxon>
    </lineage>
</organism>
<dbReference type="PROSITE" id="PS51898">
    <property type="entry name" value="TYR_RECOMBINASE"/>
    <property type="match status" value="1"/>
</dbReference>
<accession>A0A7T1T6K3</accession>
<feature type="domain" description="Core-binding (CB)" evidence="10">
    <location>
        <begin position="97"/>
        <end position="185"/>
    </location>
</feature>
<evidence type="ECO:0000313" key="11">
    <source>
        <dbReference type="EMBL" id="QPP07293.1"/>
    </source>
</evidence>
<dbReference type="InterPro" id="IPR013762">
    <property type="entry name" value="Integrase-like_cat_sf"/>
</dbReference>
<dbReference type="PANTHER" id="PTHR30349">
    <property type="entry name" value="PHAGE INTEGRASE-RELATED"/>
    <property type="match status" value="1"/>
</dbReference>
<dbReference type="PROSITE" id="PS51900">
    <property type="entry name" value="CB"/>
    <property type="match status" value="1"/>
</dbReference>
<dbReference type="GO" id="GO:0006310">
    <property type="term" value="P:DNA recombination"/>
    <property type="evidence" value="ECO:0007669"/>
    <property type="project" value="UniProtKB-KW"/>
</dbReference>
<dbReference type="InterPro" id="IPR004107">
    <property type="entry name" value="Integrase_SAM-like_N"/>
</dbReference>
<dbReference type="GO" id="GO:0015074">
    <property type="term" value="P:DNA integration"/>
    <property type="evidence" value="ECO:0007669"/>
    <property type="project" value="UniProtKB-KW"/>
</dbReference>
<dbReference type="SUPFAM" id="SSF56349">
    <property type="entry name" value="DNA breaking-rejoining enzymes"/>
    <property type="match status" value="1"/>
</dbReference>
<dbReference type="GO" id="GO:0003700">
    <property type="term" value="F:DNA-binding transcription factor activity"/>
    <property type="evidence" value="ECO:0007669"/>
    <property type="project" value="InterPro"/>
</dbReference>
<name>A0A7T1T6K3_9ACTN</name>
<dbReference type="InterPro" id="IPR001471">
    <property type="entry name" value="AP2/ERF_dom"/>
</dbReference>
<dbReference type="KEGG" id="sbat:G4Z16_13870"/>
<protein>
    <submittedName>
        <fullName evidence="11">Site-specific integrase</fullName>
    </submittedName>
</protein>
<evidence type="ECO:0000259" key="9">
    <source>
        <dbReference type="PROSITE" id="PS51898"/>
    </source>
</evidence>
<keyword evidence="5" id="KW-0233">DNA recombination</keyword>
<feature type="region of interest" description="Disordered" evidence="7">
    <location>
        <begin position="1"/>
        <end position="40"/>
    </location>
</feature>
<dbReference type="GO" id="GO:0003677">
    <property type="term" value="F:DNA binding"/>
    <property type="evidence" value="ECO:0007669"/>
    <property type="project" value="UniProtKB-UniRule"/>
</dbReference>
<evidence type="ECO:0000256" key="4">
    <source>
        <dbReference type="ARBA" id="ARBA00023163"/>
    </source>
</evidence>
<evidence type="ECO:0000256" key="5">
    <source>
        <dbReference type="ARBA" id="ARBA00023172"/>
    </source>
</evidence>
<dbReference type="InterPro" id="IPR011010">
    <property type="entry name" value="DNA_brk_join_enz"/>
</dbReference>
<sequence length="434" mass="48923">MTKTALAEPPEDDGDQSGQHRRPAGRKRAPSDTSGLRDGVKKRGSTWSYVIRVYDPSIGKTRPTWVGGFRTEDEAKAARDKARVRAREGNYVMRNRITVAEYLDDWIEVHAAEIKPRTIDSYRGVIRRYVIPYMGKMAIQDVRPATITRFYMELRKNGGQKRSGISPRTIDYVHAVLRRAFRDAVVVDELLASNPVERAKRPRREVSEPGAVWSKAQLRSFLNHAAQHRLGAFYHLAAYTGARRGELLYLRWSAVDLGKRELAIRGSTAFVKGERIQGSTKTGHSRVISIDRTTAQVLKHHREMQDTERHQLGMRPTEAGDFLFANEAGEQIHPDTVTGLMAKLITSYNGPIDGTAPAEPLPKARLHDLRHLHATMLLMAKVPVHVVSNRLGHRDPAITLRVYAHVINDRAVDVADTFETALEEDDTNPEGQRR</sequence>
<evidence type="ECO:0000259" key="8">
    <source>
        <dbReference type="PROSITE" id="PS51032"/>
    </source>
</evidence>
<evidence type="ECO:0000256" key="7">
    <source>
        <dbReference type="SAM" id="MobiDB-lite"/>
    </source>
</evidence>
<feature type="compositionally biased region" description="Basic residues" evidence="7">
    <location>
        <begin position="19"/>
        <end position="28"/>
    </location>
</feature>
<dbReference type="Pfam" id="PF00589">
    <property type="entry name" value="Phage_integrase"/>
    <property type="match status" value="1"/>
</dbReference>
<feature type="domain" description="AP2/ERF" evidence="8">
    <location>
        <begin position="36"/>
        <end position="97"/>
    </location>
</feature>
<dbReference type="Gene3D" id="1.10.443.10">
    <property type="entry name" value="Intergrase catalytic core"/>
    <property type="match status" value="1"/>
</dbReference>
<evidence type="ECO:0000256" key="6">
    <source>
        <dbReference type="PROSITE-ProRule" id="PRU01248"/>
    </source>
</evidence>
<keyword evidence="2" id="KW-0805">Transcription regulation</keyword>
<evidence type="ECO:0000259" key="10">
    <source>
        <dbReference type="PROSITE" id="PS51900"/>
    </source>
</evidence>
<dbReference type="InterPro" id="IPR028259">
    <property type="entry name" value="AP2-like_int_N"/>
</dbReference>
<keyword evidence="3 6" id="KW-0238">DNA-binding</keyword>
<dbReference type="Gene3D" id="1.10.150.130">
    <property type="match status" value="1"/>
</dbReference>
<evidence type="ECO:0000256" key="3">
    <source>
        <dbReference type="ARBA" id="ARBA00023125"/>
    </source>
</evidence>
<dbReference type="Pfam" id="PF14659">
    <property type="entry name" value="Phage_int_SAM_3"/>
    <property type="match status" value="1"/>
</dbReference>
<dbReference type="Pfam" id="PF14657">
    <property type="entry name" value="Arm-DNA-bind_4"/>
    <property type="match status" value="1"/>
</dbReference>